<sequence length="211" mass="24279">MFPSKVELKRALNMFTLKYHFGIRVKRSCKGRYEVGYKDKACKFGVRAMKLLEGEYWQVQTFHKLHMCTVDSLQGRFSTASAMIIGELMSHKLQANGIALRPKDIIGEMKVQWELECLYGKAWACIRGFRDVMRRMVTIDATHLKGRFKGVLFVTVCKDENECVYPVAFGISHVEDEDSWTWFLSKLHDAVGCPENTMFISNQHLGIKIAI</sequence>
<dbReference type="AlphaFoldDB" id="A0A6J0ZYP8"/>
<evidence type="ECO:0000259" key="1">
    <source>
        <dbReference type="Pfam" id="PF03108"/>
    </source>
</evidence>
<dbReference type="PANTHER" id="PTHR31973:SF195">
    <property type="entry name" value="MUDR FAMILY TRANSPOSASE"/>
    <property type="match status" value="1"/>
</dbReference>
<gene>
    <name evidence="4" type="primary">LOC110413368</name>
</gene>
<protein>
    <submittedName>
        <fullName evidence="4">Uncharacterized protein LOC110413368</fullName>
    </submittedName>
</protein>
<feature type="domain" description="MULE transposase" evidence="2">
    <location>
        <begin position="137"/>
        <end position="211"/>
    </location>
</feature>
<dbReference type="GeneID" id="110413368"/>
<reference evidence="4" key="1">
    <citation type="submission" date="2025-08" db="UniProtKB">
        <authorList>
            <consortium name="RefSeq"/>
        </authorList>
    </citation>
    <scope>IDENTIFICATION</scope>
    <source>
        <tissue evidence="4">Leaf</tissue>
    </source>
</reference>
<dbReference type="Pfam" id="PF10551">
    <property type="entry name" value="MULE"/>
    <property type="match status" value="1"/>
</dbReference>
<dbReference type="RefSeq" id="XP_021279815.1">
    <property type="nucleotide sequence ID" value="XM_021424140.1"/>
</dbReference>
<dbReference type="InterPro" id="IPR004332">
    <property type="entry name" value="Transposase_MuDR"/>
</dbReference>
<dbReference type="PANTHER" id="PTHR31973">
    <property type="entry name" value="POLYPROTEIN, PUTATIVE-RELATED"/>
    <property type="match status" value="1"/>
</dbReference>
<name>A0A6J0ZYP8_9ROSI</name>
<keyword evidence="3" id="KW-1185">Reference proteome</keyword>
<dbReference type="Proteomes" id="UP000504621">
    <property type="component" value="Unplaced"/>
</dbReference>
<feature type="domain" description="Transposase MuDR plant" evidence="1">
    <location>
        <begin position="2"/>
        <end position="53"/>
    </location>
</feature>
<organism evidence="3 4">
    <name type="scientific">Herrania umbratica</name>
    <dbReference type="NCBI Taxonomy" id="108875"/>
    <lineage>
        <taxon>Eukaryota</taxon>
        <taxon>Viridiplantae</taxon>
        <taxon>Streptophyta</taxon>
        <taxon>Embryophyta</taxon>
        <taxon>Tracheophyta</taxon>
        <taxon>Spermatophyta</taxon>
        <taxon>Magnoliopsida</taxon>
        <taxon>eudicotyledons</taxon>
        <taxon>Gunneridae</taxon>
        <taxon>Pentapetalae</taxon>
        <taxon>rosids</taxon>
        <taxon>malvids</taxon>
        <taxon>Malvales</taxon>
        <taxon>Malvaceae</taxon>
        <taxon>Byttnerioideae</taxon>
        <taxon>Herrania</taxon>
    </lineage>
</organism>
<proteinExistence type="predicted"/>
<dbReference type="Pfam" id="PF03108">
    <property type="entry name" value="DBD_Tnp_Mut"/>
    <property type="match status" value="1"/>
</dbReference>
<evidence type="ECO:0000313" key="3">
    <source>
        <dbReference type="Proteomes" id="UP000504621"/>
    </source>
</evidence>
<evidence type="ECO:0000313" key="4">
    <source>
        <dbReference type="RefSeq" id="XP_021279815.1"/>
    </source>
</evidence>
<evidence type="ECO:0000259" key="2">
    <source>
        <dbReference type="Pfam" id="PF10551"/>
    </source>
</evidence>
<dbReference type="OrthoDB" id="1895122at2759"/>
<accession>A0A6J0ZYP8</accession>
<dbReference type="InterPro" id="IPR018289">
    <property type="entry name" value="MULE_transposase_dom"/>
</dbReference>